<organism evidence="1 2">
    <name type="scientific">Caulobacter phage CcrPW</name>
    <dbReference type="NCBI Taxonomy" id="2283271"/>
    <lineage>
        <taxon>Viruses</taxon>
        <taxon>Duplodnaviria</taxon>
        <taxon>Heunggongvirae</taxon>
        <taxon>Uroviricota</taxon>
        <taxon>Caudoviricetes</taxon>
        <taxon>Jeanschmidtviridae</taxon>
        <taxon>Colossusvirus</taxon>
        <taxon>Colossusvirus PW</taxon>
    </lineage>
</organism>
<name>A0A385EDJ6_9CAUD</name>
<dbReference type="Proteomes" id="UP000259026">
    <property type="component" value="Segment"/>
</dbReference>
<evidence type="ECO:0000313" key="1">
    <source>
        <dbReference type="EMBL" id="AXQ68779.1"/>
    </source>
</evidence>
<keyword evidence="2" id="KW-1185">Reference proteome</keyword>
<protein>
    <submittedName>
        <fullName evidence="1">Uncharacterized protein</fullName>
    </submittedName>
</protein>
<sequence length="160" mass="16855">MKLAILIAAAALFYTPALAQCPVGANCMGDPQAWNKMFGNTPAQRAEQSSARRAAESVIQDRQTQANADLLGDMGQVERYRLTYSVEDTLTRLSGAPATVLRATVLARGGGYLFCGSALYGQRDSGIFVLDTRPGGIATLHASESVFADAGCGVPATILR</sequence>
<reference evidence="1" key="1">
    <citation type="submission" date="2018-07" db="EMBL/GenBank/DDBJ databases">
        <authorList>
            <person name="Quirk P.G."/>
            <person name="Krulwich T.A."/>
        </authorList>
    </citation>
    <scope>NUCLEOTIDE SEQUENCE</scope>
</reference>
<dbReference type="EMBL" id="MH588545">
    <property type="protein sequence ID" value="AXQ68779.1"/>
    <property type="molecule type" value="Genomic_DNA"/>
</dbReference>
<evidence type="ECO:0000313" key="2">
    <source>
        <dbReference type="Proteomes" id="UP000259026"/>
    </source>
</evidence>
<reference evidence="1" key="2">
    <citation type="submission" date="2018-09" db="EMBL/GenBank/DDBJ databases">
        <title>Giant CbK-like Caulobacter bacteriophages have genetically divergent genomes.</title>
        <authorList>
            <person name="Wilson K."/>
            <person name="Ely B."/>
        </authorList>
    </citation>
    <scope>NUCLEOTIDE SEQUENCE [LARGE SCALE GENOMIC DNA]</scope>
</reference>
<proteinExistence type="predicted"/>
<accession>A0A385EDJ6</accession>
<gene>
    <name evidence="1" type="ORF">CcrPW_gp240</name>
</gene>